<feature type="compositionally biased region" description="Basic and acidic residues" evidence="2">
    <location>
        <begin position="224"/>
        <end position="235"/>
    </location>
</feature>
<comment type="caution">
    <text evidence="4">The sequence shown here is derived from an EMBL/GenBank/DDBJ whole genome shotgun (WGS) entry which is preliminary data.</text>
</comment>
<gene>
    <name evidence="4" type="primary">dnaC</name>
    <name evidence="4" type="ORF">ARMA_1553</name>
    <name evidence="5" type="ORF">SE16_00820</name>
</gene>
<organism evidence="4 6">
    <name type="scientific">Ardenticatena maritima</name>
    <dbReference type="NCBI Taxonomy" id="872965"/>
    <lineage>
        <taxon>Bacteria</taxon>
        <taxon>Bacillati</taxon>
        <taxon>Chloroflexota</taxon>
        <taxon>Ardenticatenia</taxon>
        <taxon>Ardenticatenales</taxon>
        <taxon>Ardenticatenaceae</taxon>
        <taxon>Ardenticatena</taxon>
    </lineage>
</organism>
<evidence type="ECO:0000313" key="7">
    <source>
        <dbReference type="Proteomes" id="UP000050502"/>
    </source>
</evidence>
<reference evidence="6" key="3">
    <citation type="submission" date="2015-08" db="EMBL/GenBank/DDBJ databases">
        <title>Draft Genome Sequence of a Heterotrophic Facultative Anaerobic Bacterium Ardenticatena maritima Strain 110S.</title>
        <authorList>
            <person name="Kawaichi S."/>
            <person name="Yoshida T."/>
            <person name="Sako Y."/>
            <person name="Nakamura R."/>
        </authorList>
    </citation>
    <scope>NUCLEOTIDE SEQUENCE [LARGE SCALE GENOMIC DNA]</scope>
    <source>
        <strain evidence="6">110S</strain>
    </source>
</reference>
<comment type="similarity">
    <text evidence="1">Belongs to the DnaB/DnaD family.</text>
</comment>
<dbReference type="AlphaFoldDB" id="A0A0M9UCR9"/>
<dbReference type="Pfam" id="PF07261">
    <property type="entry name" value="DnaB_2"/>
    <property type="match status" value="1"/>
</dbReference>
<dbReference type="RefSeq" id="WP_054493005.1">
    <property type="nucleotide sequence ID" value="NZ_BBZA01000116.1"/>
</dbReference>
<evidence type="ECO:0000313" key="5">
    <source>
        <dbReference type="EMBL" id="KPL89111.1"/>
    </source>
</evidence>
<reference evidence="5 7" key="2">
    <citation type="submission" date="2015-07" db="EMBL/GenBank/DDBJ databases">
        <title>Whole genome sequence of Ardenticatena maritima DSM 23922.</title>
        <authorList>
            <person name="Hemp J."/>
            <person name="Ward L.M."/>
            <person name="Pace L.A."/>
            <person name="Fischer W.W."/>
        </authorList>
    </citation>
    <scope>NUCLEOTIDE SEQUENCE [LARGE SCALE GENOMIC DNA]</scope>
    <source>
        <strain evidence="5 7">110S</strain>
    </source>
</reference>
<dbReference type="EMBL" id="BBZA01000116">
    <property type="protein sequence ID" value="GAP63130.1"/>
    <property type="molecule type" value="Genomic_DNA"/>
</dbReference>
<feature type="region of interest" description="Disordered" evidence="2">
    <location>
        <begin position="208"/>
        <end position="235"/>
    </location>
</feature>
<name>A0A0M9UCR9_9CHLR</name>
<reference evidence="4 6" key="1">
    <citation type="journal article" date="2015" name="Genome Announc.">
        <title>Draft Genome Sequence of a Heterotrophic Facultative Anaerobic Thermophilic Bacterium, Ardenticatena maritima Strain 110ST.</title>
        <authorList>
            <person name="Kawaichi S."/>
            <person name="Yoshida T."/>
            <person name="Sako Y."/>
            <person name="Nakamura R."/>
        </authorList>
    </citation>
    <scope>NUCLEOTIDE SEQUENCE [LARGE SCALE GENOMIC DNA]</scope>
    <source>
        <strain evidence="4 6">110S</strain>
    </source>
</reference>
<evidence type="ECO:0000313" key="6">
    <source>
        <dbReference type="Proteomes" id="UP000037784"/>
    </source>
</evidence>
<proteinExistence type="inferred from homology"/>
<dbReference type="NCBIfam" id="TIGR01446">
    <property type="entry name" value="DnaD_dom"/>
    <property type="match status" value="1"/>
</dbReference>
<dbReference type="OrthoDB" id="9770238at2"/>
<dbReference type="InterPro" id="IPR006343">
    <property type="entry name" value="DnaB/C_C"/>
</dbReference>
<evidence type="ECO:0000313" key="4">
    <source>
        <dbReference type="EMBL" id="GAP63130.1"/>
    </source>
</evidence>
<dbReference type="InParanoid" id="A0A0M9UCR9"/>
<dbReference type="Proteomes" id="UP000050502">
    <property type="component" value="Unassembled WGS sequence"/>
</dbReference>
<dbReference type="SUPFAM" id="SSF158499">
    <property type="entry name" value="DnaD domain-like"/>
    <property type="match status" value="1"/>
</dbReference>
<protein>
    <submittedName>
        <fullName evidence="4">DNA replication protein DnaC</fullName>
    </submittedName>
</protein>
<keyword evidence="6" id="KW-1185">Reference proteome</keyword>
<evidence type="ECO:0000256" key="1">
    <source>
        <dbReference type="ARBA" id="ARBA00093462"/>
    </source>
</evidence>
<dbReference type="EMBL" id="LGKN01000003">
    <property type="protein sequence ID" value="KPL89111.1"/>
    <property type="molecule type" value="Genomic_DNA"/>
</dbReference>
<accession>A0A0M9UCR9</accession>
<dbReference type="STRING" id="872965.SE16_00820"/>
<sequence length="235" mass="27649">MKTFDGFPDGNLRFTPLPDLFFSELLPHIDDLAELKLTLHCFWRLYRQPKRAYLREPELQADGVLLQSIKRPGQPPEETLAEALERAVYRGTLLALRVEHKGQSETWYFLNTARGRQARAAIEARLRQTNVLVQPVEPTTVPDERPLIFKLYEDNIGLLQPVIAEELREAAATYPETWIQEAFRLAAERNKRNWRYIRAILERWAREGKDDERHPRHSGTESFDETRRRFLDELE</sequence>
<dbReference type="InterPro" id="IPR034829">
    <property type="entry name" value="DnaD-like_sf"/>
</dbReference>
<feature type="domain" description="DnaB/C C-terminal" evidence="3">
    <location>
        <begin position="149"/>
        <end position="208"/>
    </location>
</feature>
<dbReference type="Gene3D" id="1.10.10.630">
    <property type="entry name" value="DnaD domain-like"/>
    <property type="match status" value="1"/>
</dbReference>
<evidence type="ECO:0000256" key="2">
    <source>
        <dbReference type="SAM" id="MobiDB-lite"/>
    </source>
</evidence>
<dbReference type="Proteomes" id="UP000037784">
    <property type="component" value="Unassembled WGS sequence"/>
</dbReference>
<evidence type="ECO:0000259" key="3">
    <source>
        <dbReference type="Pfam" id="PF07261"/>
    </source>
</evidence>